<accession>A0A0M9BPP5</accession>
<reference evidence="1 2" key="1">
    <citation type="submission" date="2015-08" db="EMBL/GenBank/DDBJ databases">
        <title>Draft genome sequence of cellulolytic and xylanolytic Paenibacillus sp. A59, isolated from a decaying forest soil from Patagonia, Argentina.</title>
        <authorList>
            <person name="Ghio S."/>
            <person name="Caceres A.M."/>
            <person name="Talia P."/>
            <person name="Grasso D."/>
            <person name="Campos E."/>
        </authorList>
    </citation>
    <scope>NUCLEOTIDE SEQUENCE [LARGE SCALE GENOMIC DNA]</scope>
    <source>
        <strain evidence="1 2">A59</strain>
    </source>
</reference>
<evidence type="ECO:0000313" key="2">
    <source>
        <dbReference type="Proteomes" id="UP000037688"/>
    </source>
</evidence>
<dbReference type="CDD" id="cd04645">
    <property type="entry name" value="LbH_gamma_CA_like"/>
    <property type="match status" value="1"/>
</dbReference>
<keyword evidence="1" id="KW-0808">Transferase</keyword>
<protein>
    <submittedName>
        <fullName evidence="1">Acetyltransferase</fullName>
    </submittedName>
</protein>
<comment type="caution">
    <text evidence="1">The sequence shown here is derived from an EMBL/GenBank/DDBJ whole genome shotgun (WGS) entry which is preliminary data.</text>
</comment>
<dbReference type="AlphaFoldDB" id="A0A0M9BPP5"/>
<dbReference type="InterPro" id="IPR047324">
    <property type="entry name" value="LbH_gamma_CA-like"/>
</dbReference>
<dbReference type="InterPro" id="IPR050484">
    <property type="entry name" value="Transf_Hexapept/Carb_Anhydrase"/>
</dbReference>
<proteinExistence type="predicted"/>
<dbReference type="Gene3D" id="2.160.10.10">
    <property type="entry name" value="Hexapeptide repeat proteins"/>
    <property type="match status" value="1"/>
</dbReference>
<dbReference type="InterPro" id="IPR011004">
    <property type="entry name" value="Trimer_LpxA-like_sf"/>
</dbReference>
<keyword evidence="2" id="KW-1185">Reference proteome</keyword>
<dbReference type="InterPro" id="IPR001451">
    <property type="entry name" value="Hexapep"/>
</dbReference>
<dbReference type="Pfam" id="PF00132">
    <property type="entry name" value="Hexapep"/>
    <property type="match status" value="1"/>
</dbReference>
<dbReference type="SUPFAM" id="SSF51161">
    <property type="entry name" value="Trimeric LpxA-like enzymes"/>
    <property type="match status" value="1"/>
</dbReference>
<dbReference type="PANTHER" id="PTHR13061:SF29">
    <property type="entry name" value="GAMMA CARBONIC ANHYDRASE-LIKE 1, MITOCHONDRIAL-RELATED"/>
    <property type="match status" value="1"/>
</dbReference>
<dbReference type="OrthoDB" id="9803036at2"/>
<organism evidence="1 2">
    <name type="scientific">Paenibacillus xylanivorans</name>
    <dbReference type="NCBI Taxonomy" id="1705561"/>
    <lineage>
        <taxon>Bacteria</taxon>
        <taxon>Bacillati</taxon>
        <taxon>Bacillota</taxon>
        <taxon>Bacilli</taxon>
        <taxon>Bacillales</taxon>
        <taxon>Paenibacillaceae</taxon>
        <taxon>Paenibacillus</taxon>
    </lineage>
</organism>
<name>A0A0M9BPP5_9BACL</name>
<dbReference type="EMBL" id="LITU01000053">
    <property type="protein sequence ID" value="KOY16259.1"/>
    <property type="molecule type" value="Genomic_DNA"/>
</dbReference>
<sequence length="168" mass="18018">MIIPYKGMQPKLHPSVYMAEGAKLIGDLTIGEESTIWFNAVLRADLAPIVIGRRCNIQDNVVGHVNMDQPLILEDDVSVGHSAIIHGCRIGTGSLIGMGAILLNGAEIGEYTLIGAGSVVTENTKIPPYTLALGTPAKVIRELTDADLERMSRTTLGYVAKGKEYRSS</sequence>
<dbReference type="RefSeq" id="WP_053780702.1">
    <property type="nucleotide sequence ID" value="NZ_LITU01000053.1"/>
</dbReference>
<dbReference type="Proteomes" id="UP000037688">
    <property type="component" value="Unassembled WGS sequence"/>
</dbReference>
<dbReference type="PANTHER" id="PTHR13061">
    <property type="entry name" value="DYNACTIN SUBUNIT P25"/>
    <property type="match status" value="1"/>
</dbReference>
<dbReference type="GO" id="GO:0016740">
    <property type="term" value="F:transferase activity"/>
    <property type="evidence" value="ECO:0007669"/>
    <property type="project" value="UniProtKB-KW"/>
</dbReference>
<dbReference type="PATRIC" id="fig|1705561.3.peg.1905"/>
<gene>
    <name evidence="1" type="ORF">AMS66_10250</name>
</gene>
<evidence type="ECO:0000313" key="1">
    <source>
        <dbReference type="EMBL" id="KOY16259.1"/>
    </source>
</evidence>